<dbReference type="InterPro" id="IPR031617">
    <property type="entry name" value="PelG"/>
</dbReference>
<feature type="transmembrane region" description="Helical" evidence="1">
    <location>
        <begin position="161"/>
        <end position="180"/>
    </location>
</feature>
<evidence type="ECO:0000313" key="2">
    <source>
        <dbReference type="EMBL" id="SHK16807.1"/>
    </source>
</evidence>
<evidence type="ECO:0000256" key="1">
    <source>
        <dbReference type="SAM" id="Phobius"/>
    </source>
</evidence>
<protein>
    <submittedName>
        <fullName evidence="2">Uncharacterized membrane protein</fullName>
    </submittedName>
</protein>
<feature type="transmembrane region" description="Helical" evidence="1">
    <location>
        <begin position="272"/>
        <end position="292"/>
    </location>
</feature>
<keyword evidence="1" id="KW-1133">Transmembrane helix</keyword>
<feature type="transmembrane region" description="Helical" evidence="1">
    <location>
        <begin position="329"/>
        <end position="348"/>
    </location>
</feature>
<dbReference type="Pfam" id="PF16933">
    <property type="entry name" value="PelG"/>
    <property type="match status" value="1"/>
</dbReference>
<keyword evidence="1" id="KW-0472">Membrane</keyword>
<keyword evidence="3" id="KW-1185">Reference proteome</keyword>
<feature type="transmembrane region" description="Helical" evidence="1">
    <location>
        <begin position="20"/>
        <end position="47"/>
    </location>
</feature>
<keyword evidence="1" id="KW-0812">Transmembrane</keyword>
<feature type="transmembrane region" description="Helical" evidence="1">
    <location>
        <begin position="368"/>
        <end position="388"/>
    </location>
</feature>
<feature type="transmembrane region" description="Helical" evidence="1">
    <location>
        <begin position="102"/>
        <end position="123"/>
    </location>
</feature>
<dbReference type="EMBL" id="LT670846">
    <property type="protein sequence ID" value="SHK16807.1"/>
    <property type="molecule type" value="Genomic_DNA"/>
</dbReference>
<dbReference type="STRING" id="381751.SAMN05444391_0135"/>
<accession>A0A1M6Q9N7</accession>
<dbReference type="Proteomes" id="UP000189810">
    <property type="component" value="Chromosome I"/>
</dbReference>
<dbReference type="OrthoDB" id="37830at2"/>
<feature type="transmembrane region" description="Helical" evidence="1">
    <location>
        <begin position="229"/>
        <end position="252"/>
    </location>
</feature>
<dbReference type="AlphaFoldDB" id="A0A1M6Q9N7"/>
<feature type="transmembrane region" description="Helical" evidence="1">
    <location>
        <begin position="186"/>
        <end position="208"/>
    </location>
</feature>
<reference evidence="2 3" key="1">
    <citation type="submission" date="2016-11" db="EMBL/GenBank/DDBJ databases">
        <authorList>
            <person name="Jaros S."/>
            <person name="Januszkiewicz K."/>
            <person name="Wedrychowicz H."/>
        </authorList>
    </citation>
    <scope>NUCLEOTIDE SEQUENCE [LARGE SCALE GENOMIC DNA]</scope>
    <source>
        <strain evidence="2 3">DSM 19557</strain>
    </source>
</reference>
<feature type="transmembrane region" description="Helical" evidence="1">
    <location>
        <begin position="395"/>
        <end position="414"/>
    </location>
</feature>
<name>A0A1M6Q9N7_9AQUI</name>
<organism evidence="2 3">
    <name type="scientific">Thermocrinis minervae</name>
    <dbReference type="NCBI Taxonomy" id="381751"/>
    <lineage>
        <taxon>Bacteria</taxon>
        <taxon>Pseudomonadati</taxon>
        <taxon>Aquificota</taxon>
        <taxon>Aquificia</taxon>
        <taxon>Aquificales</taxon>
        <taxon>Aquificaceae</taxon>
        <taxon>Thermocrinis</taxon>
    </lineage>
</organism>
<gene>
    <name evidence="2" type="ORF">SAMN05444391_0135</name>
</gene>
<dbReference type="RefSeq" id="WP_079654620.1">
    <property type="nucleotide sequence ID" value="NZ_LT670846.1"/>
</dbReference>
<feature type="transmembrane region" description="Helical" evidence="1">
    <location>
        <begin position="129"/>
        <end position="149"/>
    </location>
</feature>
<sequence length="456" mass="51933">MAGIGFELRKLVEKGRLSTLGYALGYSFMLASGPTLISISSIVGAGFVYSDMFGSVVRVFQVVVTHVVAYSLIISGCFQFFFTRYVADRLFEEKPDKVFPNLNGALSVAALLSLLFGLVYYALFLRDLPPMFCLEFVVLLVLMSMNWVLNSLLTGLKGYRYIFLSYLSSYGAFLLAAYPLGKVLRLEGIILAFLLGQAILFFSLYVKVFIDYHSEDFVDYEFLSPSKSYYILVPIGFLYNLSIWADKFTFWYHPLTGTSVLGPFYASIVYDIPIFLAYISIASGLAIMTLYLEAYFSQSYERYYYLVVKGGTLKQLFEKAIDMAQEAKLVIVYTAFVQIITDSIILIFAEKIFGLLKLSVLYIPLFRIQLLGVTFQLLLTALIAILFYYDRRKEVLVLTSFYTLSNVSTSVISIQVGPYFYGYGLVISSVFVFTLAYMYLRRFFGRLHYETFMLVR</sequence>
<feature type="transmembrane region" description="Helical" evidence="1">
    <location>
        <begin position="59"/>
        <end position="82"/>
    </location>
</feature>
<proteinExistence type="predicted"/>
<feature type="transmembrane region" description="Helical" evidence="1">
    <location>
        <begin position="420"/>
        <end position="440"/>
    </location>
</feature>
<evidence type="ECO:0000313" key="3">
    <source>
        <dbReference type="Proteomes" id="UP000189810"/>
    </source>
</evidence>